<organism evidence="5 6">
    <name type="scientific">[Clostridium] polysaccharolyticum</name>
    <dbReference type="NCBI Taxonomy" id="29364"/>
    <lineage>
        <taxon>Bacteria</taxon>
        <taxon>Bacillati</taxon>
        <taxon>Bacillota</taxon>
        <taxon>Clostridia</taxon>
        <taxon>Lachnospirales</taxon>
        <taxon>Lachnospiraceae</taxon>
    </lineage>
</organism>
<keyword evidence="1" id="KW-0805">Transcription regulation</keyword>
<gene>
    <name evidence="5" type="ORF">SAMN04487772_10414</name>
</gene>
<keyword evidence="2 5" id="KW-0238">DNA-binding</keyword>
<dbReference type="RefSeq" id="WP_092476486.1">
    <property type="nucleotide sequence ID" value="NZ_FOHN01000004.1"/>
</dbReference>
<dbReference type="PROSITE" id="PS00041">
    <property type="entry name" value="HTH_ARAC_FAMILY_1"/>
    <property type="match status" value="1"/>
</dbReference>
<dbReference type="STRING" id="29364.SAMN04487772_10414"/>
<evidence type="ECO:0000313" key="6">
    <source>
        <dbReference type="Proteomes" id="UP000199800"/>
    </source>
</evidence>
<reference evidence="5 6" key="1">
    <citation type="submission" date="2016-10" db="EMBL/GenBank/DDBJ databases">
        <authorList>
            <person name="de Groot N.N."/>
        </authorList>
    </citation>
    <scope>NUCLEOTIDE SEQUENCE [LARGE SCALE GENOMIC DNA]</scope>
    <source>
        <strain evidence="5 6">DSM 1801</strain>
    </source>
</reference>
<dbReference type="OrthoDB" id="9799319at2"/>
<dbReference type="InterPro" id="IPR018062">
    <property type="entry name" value="HTH_AraC-typ_CS"/>
</dbReference>
<sequence length="287" mass="33101">MIEHLTGIHETVEYNRVSQIRLYNNAEYEDYPTHWHTPIEVVMPTKNSYTALLGKEIIDLQTGDILLICPGVIHALRSPETGERIIFQAEIGILREIPEVESTLSLISPAILITPDTAPMIYEQIHQLILNISEEYNSNNSLSSPAIYSKLLEILVLIGRNYTENVKRFDTGNQKQKEYTEKFIQICNYINEHCTDDLTLDEIAHIAGFSKYHFSRLFKQFSNVTFYKYLNQKRISYAEILLADSSISITEVALRSGFSSLSAFIRMFKLIKQCTPTEFRNMYLSIR</sequence>
<dbReference type="SUPFAM" id="SSF51215">
    <property type="entry name" value="Regulatory protein AraC"/>
    <property type="match status" value="1"/>
</dbReference>
<dbReference type="EMBL" id="FOHN01000004">
    <property type="protein sequence ID" value="SES83019.1"/>
    <property type="molecule type" value="Genomic_DNA"/>
</dbReference>
<dbReference type="SUPFAM" id="SSF46689">
    <property type="entry name" value="Homeodomain-like"/>
    <property type="match status" value="2"/>
</dbReference>
<dbReference type="InterPro" id="IPR018060">
    <property type="entry name" value="HTH_AraC"/>
</dbReference>
<dbReference type="PANTHER" id="PTHR43280">
    <property type="entry name" value="ARAC-FAMILY TRANSCRIPTIONAL REGULATOR"/>
    <property type="match status" value="1"/>
</dbReference>
<dbReference type="GO" id="GO:0043565">
    <property type="term" value="F:sequence-specific DNA binding"/>
    <property type="evidence" value="ECO:0007669"/>
    <property type="project" value="InterPro"/>
</dbReference>
<dbReference type="AlphaFoldDB" id="A0A1H9ZQB6"/>
<protein>
    <submittedName>
        <fullName evidence="5">AraC-type DNA-binding protein</fullName>
    </submittedName>
</protein>
<feature type="domain" description="HTH araC/xylS-type" evidence="4">
    <location>
        <begin position="184"/>
        <end position="282"/>
    </location>
</feature>
<proteinExistence type="predicted"/>
<keyword evidence="6" id="KW-1185">Reference proteome</keyword>
<dbReference type="InterPro" id="IPR037923">
    <property type="entry name" value="HTH-like"/>
</dbReference>
<dbReference type="Proteomes" id="UP000199800">
    <property type="component" value="Unassembled WGS sequence"/>
</dbReference>
<keyword evidence="3" id="KW-0804">Transcription</keyword>
<evidence type="ECO:0000256" key="2">
    <source>
        <dbReference type="ARBA" id="ARBA00023125"/>
    </source>
</evidence>
<evidence type="ECO:0000313" key="5">
    <source>
        <dbReference type="EMBL" id="SES83019.1"/>
    </source>
</evidence>
<dbReference type="Pfam" id="PF12833">
    <property type="entry name" value="HTH_18"/>
    <property type="match status" value="1"/>
</dbReference>
<dbReference type="PANTHER" id="PTHR43280:SF2">
    <property type="entry name" value="HTH-TYPE TRANSCRIPTIONAL REGULATOR EXSA"/>
    <property type="match status" value="1"/>
</dbReference>
<name>A0A1H9ZQB6_9FIRM</name>
<dbReference type="InterPro" id="IPR009057">
    <property type="entry name" value="Homeodomain-like_sf"/>
</dbReference>
<evidence type="ECO:0000256" key="3">
    <source>
        <dbReference type="ARBA" id="ARBA00023163"/>
    </source>
</evidence>
<dbReference type="Gene3D" id="1.10.10.60">
    <property type="entry name" value="Homeodomain-like"/>
    <property type="match status" value="2"/>
</dbReference>
<accession>A0A1H9ZQB6</accession>
<dbReference type="GO" id="GO:0003700">
    <property type="term" value="F:DNA-binding transcription factor activity"/>
    <property type="evidence" value="ECO:0007669"/>
    <property type="project" value="InterPro"/>
</dbReference>
<dbReference type="SMART" id="SM00342">
    <property type="entry name" value="HTH_ARAC"/>
    <property type="match status" value="1"/>
</dbReference>
<evidence type="ECO:0000256" key="1">
    <source>
        <dbReference type="ARBA" id="ARBA00023015"/>
    </source>
</evidence>
<evidence type="ECO:0000259" key="4">
    <source>
        <dbReference type="PROSITE" id="PS01124"/>
    </source>
</evidence>
<dbReference type="PROSITE" id="PS01124">
    <property type="entry name" value="HTH_ARAC_FAMILY_2"/>
    <property type="match status" value="1"/>
</dbReference>